<protein>
    <submittedName>
        <fullName evidence="1">Uncharacterized protein</fullName>
    </submittedName>
</protein>
<dbReference type="Proteomes" id="UP001176961">
    <property type="component" value="Unassembled WGS sequence"/>
</dbReference>
<dbReference type="AlphaFoldDB" id="A0AA36MEC0"/>
<dbReference type="EMBL" id="CATQJL010000316">
    <property type="protein sequence ID" value="CAJ0606322.1"/>
    <property type="molecule type" value="Genomic_DNA"/>
</dbReference>
<proteinExistence type="predicted"/>
<comment type="caution">
    <text evidence="1">The sequence shown here is derived from an EMBL/GenBank/DDBJ whole genome shotgun (WGS) entry which is preliminary data.</text>
</comment>
<reference evidence="1" key="1">
    <citation type="submission" date="2023-07" db="EMBL/GenBank/DDBJ databases">
        <authorList>
            <consortium name="CYATHOMIX"/>
        </authorList>
    </citation>
    <scope>NUCLEOTIDE SEQUENCE</scope>
    <source>
        <strain evidence="1">N/A</strain>
    </source>
</reference>
<organism evidence="1 2">
    <name type="scientific">Cylicocyclus nassatus</name>
    <name type="common">Nematode worm</name>
    <dbReference type="NCBI Taxonomy" id="53992"/>
    <lineage>
        <taxon>Eukaryota</taxon>
        <taxon>Metazoa</taxon>
        <taxon>Ecdysozoa</taxon>
        <taxon>Nematoda</taxon>
        <taxon>Chromadorea</taxon>
        <taxon>Rhabditida</taxon>
        <taxon>Rhabditina</taxon>
        <taxon>Rhabditomorpha</taxon>
        <taxon>Strongyloidea</taxon>
        <taxon>Strongylidae</taxon>
        <taxon>Cylicocyclus</taxon>
    </lineage>
</organism>
<gene>
    <name evidence="1" type="ORF">CYNAS_LOCUS18305</name>
</gene>
<sequence length="118" mass="13208">MPKDIETEKRERSVVLVGLPEAPSNLSLLEKKNHLDQSVARVLEIINVECWPSEIYRMGTSQLISTTKFYYVQRLPSKKHDTCRARVGLGIAQTGWGEESREGCKGMGGLQGGIKTYL</sequence>
<evidence type="ECO:0000313" key="1">
    <source>
        <dbReference type="EMBL" id="CAJ0606322.1"/>
    </source>
</evidence>
<name>A0AA36MEC0_CYLNA</name>
<keyword evidence="2" id="KW-1185">Reference proteome</keyword>
<evidence type="ECO:0000313" key="2">
    <source>
        <dbReference type="Proteomes" id="UP001176961"/>
    </source>
</evidence>
<accession>A0AA36MEC0</accession>